<feature type="region of interest" description="Disordered" evidence="1">
    <location>
        <begin position="250"/>
        <end position="270"/>
    </location>
</feature>
<sequence length="321" mass="35877">MGKYFILVLGKNTLFIRSQPSSQFPLLPKVRMPNMASIRALDFDSTKLNESSSESDTKDAVTPVTNATSLLQSVQEKSSTSSAITGFSANSHEMVEAGWILKNICIGGILQEYSRKITFILLIYYTKINNNILVLMRMFTSIRSCGIILWKTKIGVVRCSVKKTWLFLWLTTEGRIRLIYLFKIFSMENGYGFGTKENCIYTGKISIMLSFKRLLFRVFTSADTSLFFCRSIFKKNISVFKLDIHGQDSSGDSTNSSKSSEGQQIPFVDQAPPGLSGPGMSAVQRMLTGPIPQPVADRIPIPPMYPHPVMVPVLFQTPHLP</sequence>
<evidence type="ECO:0000313" key="2">
    <source>
        <dbReference type="Proteomes" id="UP000095283"/>
    </source>
</evidence>
<name>A0A1I7W9U1_HETBA</name>
<dbReference type="Proteomes" id="UP000095283">
    <property type="component" value="Unplaced"/>
</dbReference>
<organism evidence="2 3">
    <name type="scientific">Heterorhabditis bacteriophora</name>
    <name type="common">Entomopathogenic nematode worm</name>
    <dbReference type="NCBI Taxonomy" id="37862"/>
    <lineage>
        <taxon>Eukaryota</taxon>
        <taxon>Metazoa</taxon>
        <taxon>Ecdysozoa</taxon>
        <taxon>Nematoda</taxon>
        <taxon>Chromadorea</taxon>
        <taxon>Rhabditida</taxon>
        <taxon>Rhabditina</taxon>
        <taxon>Rhabditomorpha</taxon>
        <taxon>Strongyloidea</taxon>
        <taxon>Heterorhabditidae</taxon>
        <taxon>Heterorhabditis</taxon>
    </lineage>
</organism>
<reference evidence="3" key="1">
    <citation type="submission" date="2016-11" db="UniProtKB">
        <authorList>
            <consortium name="WormBaseParasite"/>
        </authorList>
    </citation>
    <scope>IDENTIFICATION</scope>
</reference>
<protein>
    <submittedName>
        <fullName evidence="3">CSTF2_hinge domain-containing protein</fullName>
    </submittedName>
</protein>
<evidence type="ECO:0000256" key="1">
    <source>
        <dbReference type="SAM" id="MobiDB-lite"/>
    </source>
</evidence>
<dbReference type="AlphaFoldDB" id="A0A1I7W9U1"/>
<feature type="compositionally biased region" description="Low complexity" evidence="1">
    <location>
        <begin position="250"/>
        <end position="260"/>
    </location>
</feature>
<accession>A0A1I7W9U1</accession>
<keyword evidence="2" id="KW-1185">Reference proteome</keyword>
<evidence type="ECO:0000313" key="3">
    <source>
        <dbReference type="WBParaSite" id="Hba_01420"/>
    </source>
</evidence>
<proteinExistence type="predicted"/>
<dbReference type="WBParaSite" id="Hba_01420">
    <property type="protein sequence ID" value="Hba_01420"/>
    <property type="gene ID" value="Hba_01420"/>
</dbReference>